<evidence type="ECO:0000313" key="4">
    <source>
        <dbReference type="EMBL" id="ACF98158.1"/>
    </source>
</evidence>
<protein>
    <recommendedName>
        <fullName evidence="3">D-serine dehydratase-like domain-containing protein</fullName>
    </recommendedName>
</protein>
<keyword evidence="2" id="KW-0456">Lyase</keyword>
<reference evidence="4" key="1">
    <citation type="journal article" date="2009" name="Appl. Environ. Microbiol.">
        <title>Characterization of denitrification gene clusters of soil bacteria via a metagenomic approach.</title>
        <authorList>
            <person name="Demaneche S."/>
            <person name="Philippot L."/>
            <person name="David M.M."/>
            <person name="Navarro E."/>
            <person name="Vogel T.M."/>
            <person name="Simonet P."/>
        </authorList>
    </citation>
    <scope>NUCLEOTIDE SEQUENCE</scope>
</reference>
<dbReference type="InterPro" id="IPR029066">
    <property type="entry name" value="PLP-binding_barrel"/>
</dbReference>
<sequence length="376" mass="39146">MRLADLTTPALILDRTALVGNCATMSERAAKLGVRLRPHMKTAKSAEAAKIATAGQFGGITVSTLAEAEYFAAHGFRDITYAVGIVPGKLDGIARLQKAGVRMQMIADNVAAVEAAGRRAAELGADFALLIEIETGGGRAGVLPDSPDVLAIGRAIAATPRLSLLGVITHAGHSYKCKGADAIAAVAEEERAGVVRAAERLRAAGLPCPVVSVGATPTAMFARSLEGVTEMRPGVYTLMDLYQVAIGVCRRENIAASVLATVIGHNPRTGRILVDAGALALSQDKGAAGLMPHVGFGWVCAEKGERLDDLYVAEVNQEHGMIAAASGPPPFERLPLGARVRILPNHACMMAAPYARYNVVDGGDAVVAVWDKASGW</sequence>
<evidence type="ECO:0000259" key="3">
    <source>
        <dbReference type="SMART" id="SM01119"/>
    </source>
</evidence>
<dbReference type="InterPro" id="IPR026956">
    <property type="entry name" value="D-ser_dehydrat-like_dom"/>
</dbReference>
<dbReference type="InterPro" id="IPR042208">
    <property type="entry name" value="D-ser_dehydrat-like_sf"/>
</dbReference>
<dbReference type="PANTHER" id="PTHR28004">
    <property type="entry name" value="ZGC:162816-RELATED"/>
    <property type="match status" value="1"/>
</dbReference>
<dbReference type="PANTHER" id="PTHR28004:SF2">
    <property type="entry name" value="D-SERINE DEHYDRATASE"/>
    <property type="match status" value="1"/>
</dbReference>
<dbReference type="SMART" id="SM01119">
    <property type="entry name" value="D-ser_dehydrat"/>
    <property type="match status" value="1"/>
</dbReference>
<dbReference type="InterPro" id="IPR051466">
    <property type="entry name" value="D-amino_acid_metab_enzyme"/>
</dbReference>
<dbReference type="SUPFAM" id="SSF51419">
    <property type="entry name" value="PLP-binding barrel"/>
    <property type="match status" value="1"/>
</dbReference>
<accession>B8R902</accession>
<evidence type="ECO:0000256" key="2">
    <source>
        <dbReference type="ARBA" id="ARBA00023239"/>
    </source>
</evidence>
<dbReference type="Gene3D" id="2.40.37.20">
    <property type="entry name" value="D-serine dehydratase-like domain"/>
    <property type="match status" value="1"/>
</dbReference>
<dbReference type="Pfam" id="PF01168">
    <property type="entry name" value="Ala_racemase_N"/>
    <property type="match status" value="1"/>
</dbReference>
<comment type="similarity">
    <text evidence="1">Belongs to the DSD1 family.</text>
</comment>
<name>B8R902_9BACT</name>
<organism evidence="4">
    <name type="scientific">uncultured bacterium 1116</name>
    <dbReference type="NCBI Taxonomy" id="548899"/>
    <lineage>
        <taxon>Bacteria</taxon>
        <taxon>environmental samples</taxon>
    </lineage>
</organism>
<feature type="domain" description="D-serine dehydratase-like" evidence="3">
    <location>
        <begin position="255"/>
        <end position="361"/>
    </location>
</feature>
<dbReference type="Gene3D" id="3.20.20.10">
    <property type="entry name" value="Alanine racemase"/>
    <property type="match status" value="1"/>
</dbReference>
<dbReference type="AlphaFoldDB" id="B8R902"/>
<dbReference type="GO" id="GO:0008721">
    <property type="term" value="F:D-serine ammonia-lyase activity"/>
    <property type="evidence" value="ECO:0007669"/>
    <property type="project" value="TreeGrafter"/>
</dbReference>
<evidence type="ECO:0000256" key="1">
    <source>
        <dbReference type="ARBA" id="ARBA00005323"/>
    </source>
</evidence>
<dbReference type="EMBL" id="EU910856">
    <property type="protein sequence ID" value="ACF98158.1"/>
    <property type="molecule type" value="Genomic_DNA"/>
</dbReference>
<proteinExistence type="inferred from homology"/>
<dbReference type="InterPro" id="IPR001608">
    <property type="entry name" value="Ala_racemase_N"/>
</dbReference>
<dbReference type="GO" id="GO:0036088">
    <property type="term" value="P:D-serine catabolic process"/>
    <property type="evidence" value="ECO:0007669"/>
    <property type="project" value="TreeGrafter"/>
</dbReference>
<dbReference type="Pfam" id="PF14031">
    <property type="entry name" value="D-ser_dehydrat"/>
    <property type="match status" value="1"/>
</dbReference>